<gene>
    <name evidence="20" type="primary">phoR_11</name>
    <name evidence="20" type="ORF">GALL_165440</name>
</gene>
<dbReference type="Gene3D" id="3.30.565.10">
    <property type="entry name" value="Histidine kinase-like ATPase, C-terminal domain"/>
    <property type="match status" value="1"/>
</dbReference>
<dbReference type="PANTHER" id="PTHR45453">
    <property type="entry name" value="PHOSPHATE REGULON SENSOR PROTEIN PHOR"/>
    <property type="match status" value="1"/>
</dbReference>
<keyword evidence="9 20" id="KW-0808">Transferase</keyword>
<dbReference type="NCBIfam" id="TIGR02966">
    <property type="entry name" value="phoR_proteo"/>
    <property type="match status" value="1"/>
</dbReference>
<evidence type="ECO:0000256" key="15">
    <source>
        <dbReference type="ARBA" id="ARBA00023012"/>
    </source>
</evidence>
<dbReference type="SUPFAM" id="SSF47384">
    <property type="entry name" value="Homodimeric domain of signal transducing histidine kinase"/>
    <property type="match status" value="1"/>
</dbReference>
<dbReference type="PROSITE" id="PS50109">
    <property type="entry name" value="HIS_KIN"/>
    <property type="match status" value="1"/>
</dbReference>
<dbReference type="Gene3D" id="1.10.287.130">
    <property type="match status" value="1"/>
</dbReference>
<dbReference type="EC" id="2.7.13.3" evidence="3"/>
<evidence type="ECO:0000256" key="6">
    <source>
        <dbReference type="ARBA" id="ARBA00022475"/>
    </source>
</evidence>
<dbReference type="PRINTS" id="PR00344">
    <property type="entry name" value="BCTRLSENSOR"/>
</dbReference>
<evidence type="ECO:0000256" key="17">
    <source>
        <dbReference type="ARBA" id="ARBA00025207"/>
    </source>
</evidence>
<keyword evidence="10 18" id="KW-0812">Transmembrane</keyword>
<feature type="transmembrane region" description="Helical" evidence="18">
    <location>
        <begin position="12"/>
        <end position="41"/>
    </location>
</feature>
<dbReference type="Pfam" id="PF13188">
    <property type="entry name" value="PAS_8"/>
    <property type="match status" value="1"/>
</dbReference>
<evidence type="ECO:0000256" key="3">
    <source>
        <dbReference type="ARBA" id="ARBA00012438"/>
    </source>
</evidence>
<evidence type="ECO:0000256" key="12">
    <source>
        <dbReference type="ARBA" id="ARBA00022777"/>
    </source>
</evidence>
<keyword evidence="6" id="KW-1003">Cell membrane</keyword>
<dbReference type="Pfam" id="PF00512">
    <property type="entry name" value="HisKA"/>
    <property type="match status" value="1"/>
</dbReference>
<evidence type="ECO:0000256" key="1">
    <source>
        <dbReference type="ARBA" id="ARBA00000085"/>
    </source>
</evidence>
<sequence>MSEFWRRAFIYPVYLSLIAVLLWVTAGALPAALIFGIGMALQYFTHLRNLAAFNRWLADPDTRSVPDGTGLWVDAFSQLNKLTKRRRKEREQHAAALLQMEQATSALPEGVVILGEGDRIEWCNPQAERHFGLDGDRDVGQQITYLARQPEFVQYLAQNSFAEPLVLRGMRHDDLVLSIKLIAYGSSKRLLISRDITHLERIETMRRDFVANVSHELRTPLTVVNGFVETMQDMPSLENDMARRALQLMGDQTKRMENLVNDLLTLSRLENEQNILHEETVDVPALMSTVLEEGRVLSNGQHQLKLEVESGSRLSGSISELHSAFGNLVTNAIRYTPPGGGIVLRWYEQPDGHMVFSVRDSGIGIAPQHLSRLTERFYRVDRSRSRETGGTGLGLAIVKHIAMRHQAQLNIASEEGKGSTFSIAFPAKRRIPEEDPTAIS</sequence>
<dbReference type="PANTHER" id="PTHR45453:SF1">
    <property type="entry name" value="PHOSPHATE REGULON SENSOR PROTEIN PHOR"/>
    <property type="match status" value="1"/>
</dbReference>
<comment type="subcellular location">
    <subcellularLocation>
        <location evidence="2">Cell membrane</location>
    </subcellularLocation>
</comment>
<dbReference type="CDD" id="cd00082">
    <property type="entry name" value="HisKA"/>
    <property type="match status" value="1"/>
</dbReference>
<keyword evidence="12" id="KW-0418">Kinase</keyword>
<feature type="domain" description="Histidine kinase" evidence="19">
    <location>
        <begin position="212"/>
        <end position="429"/>
    </location>
</feature>
<keyword evidence="14 18" id="KW-1133">Transmembrane helix</keyword>
<proteinExistence type="predicted"/>
<evidence type="ECO:0000256" key="11">
    <source>
        <dbReference type="ARBA" id="ARBA00022741"/>
    </source>
</evidence>
<dbReference type="SUPFAM" id="SSF55874">
    <property type="entry name" value="ATPase domain of HSP90 chaperone/DNA topoisomerase II/histidine kinase"/>
    <property type="match status" value="1"/>
</dbReference>
<dbReference type="InterPro" id="IPR021766">
    <property type="entry name" value="PhoR_N"/>
</dbReference>
<dbReference type="NCBIfam" id="NF008235">
    <property type="entry name" value="PRK11006.1"/>
    <property type="match status" value="1"/>
</dbReference>
<comment type="caution">
    <text evidence="20">The sequence shown here is derived from an EMBL/GenBank/DDBJ whole genome shotgun (WGS) entry which is preliminary data.</text>
</comment>
<dbReference type="InterPro" id="IPR035965">
    <property type="entry name" value="PAS-like_dom_sf"/>
</dbReference>
<dbReference type="GO" id="GO:0000155">
    <property type="term" value="F:phosphorelay sensor kinase activity"/>
    <property type="evidence" value="ECO:0007669"/>
    <property type="project" value="InterPro"/>
</dbReference>
<keyword evidence="15" id="KW-0902">Two-component regulatory system</keyword>
<comment type="function">
    <text evidence="17">Member of the two-component regulatory system PhoR/PhoB involved in the phosphate regulon genes expression. PhoR may function as a membrane-associated protein kinase that phosphorylates PhoB in response to environmental signals.</text>
</comment>
<dbReference type="GO" id="GO:0006817">
    <property type="term" value="P:phosphate ion transport"/>
    <property type="evidence" value="ECO:0007669"/>
    <property type="project" value="UniProtKB-KW"/>
</dbReference>
<evidence type="ECO:0000256" key="16">
    <source>
        <dbReference type="ARBA" id="ARBA00023136"/>
    </source>
</evidence>
<keyword evidence="11" id="KW-0547">Nucleotide-binding</keyword>
<dbReference type="GO" id="GO:0004721">
    <property type="term" value="F:phosphoprotein phosphatase activity"/>
    <property type="evidence" value="ECO:0007669"/>
    <property type="project" value="InterPro"/>
</dbReference>
<evidence type="ECO:0000256" key="8">
    <source>
        <dbReference type="ARBA" id="ARBA00022592"/>
    </source>
</evidence>
<dbReference type="GO" id="GO:0016036">
    <property type="term" value="P:cellular response to phosphate starvation"/>
    <property type="evidence" value="ECO:0007669"/>
    <property type="project" value="TreeGrafter"/>
</dbReference>
<dbReference type="GO" id="GO:0005886">
    <property type="term" value="C:plasma membrane"/>
    <property type="evidence" value="ECO:0007669"/>
    <property type="project" value="UniProtKB-SubCell"/>
</dbReference>
<reference evidence="20" key="1">
    <citation type="submission" date="2016-10" db="EMBL/GenBank/DDBJ databases">
        <title>Sequence of Gallionella enrichment culture.</title>
        <authorList>
            <person name="Poehlein A."/>
            <person name="Muehling M."/>
            <person name="Daniel R."/>
        </authorList>
    </citation>
    <scope>NUCLEOTIDE SEQUENCE</scope>
</reference>
<dbReference type="Gene3D" id="3.30.450.20">
    <property type="entry name" value="PAS domain"/>
    <property type="match status" value="1"/>
</dbReference>
<evidence type="ECO:0000313" key="20">
    <source>
        <dbReference type="EMBL" id="OIR01453.1"/>
    </source>
</evidence>
<accession>A0A1J5SB81</accession>
<evidence type="ECO:0000256" key="10">
    <source>
        <dbReference type="ARBA" id="ARBA00022692"/>
    </source>
</evidence>
<dbReference type="InterPro" id="IPR036890">
    <property type="entry name" value="HATPase_C_sf"/>
</dbReference>
<dbReference type="InterPro" id="IPR000014">
    <property type="entry name" value="PAS"/>
</dbReference>
<dbReference type="InterPro" id="IPR003661">
    <property type="entry name" value="HisK_dim/P_dom"/>
</dbReference>
<evidence type="ECO:0000256" key="5">
    <source>
        <dbReference type="ARBA" id="ARBA00022448"/>
    </source>
</evidence>
<evidence type="ECO:0000256" key="9">
    <source>
        <dbReference type="ARBA" id="ARBA00022679"/>
    </source>
</evidence>
<dbReference type="InterPro" id="IPR003594">
    <property type="entry name" value="HATPase_dom"/>
</dbReference>
<evidence type="ECO:0000256" key="2">
    <source>
        <dbReference type="ARBA" id="ARBA00004236"/>
    </source>
</evidence>
<dbReference type="InterPro" id="IPR014310">
    <property type="entry name" value="Sig_transdc_His_kinase_PhoR"/>
</dbReference>
<evidence type="ECO:0000256" key="7">
    <source>
        <dbReference type="ARBA" id="ARBA00022553"/>
    </source>
</evidence>
<name>A0A1J5SB81_9ZZZZ</name>
<dbReference type="Pfam" id="PF02518">
    <property type="entry name" value="HATPase_c"/>
    <property type="match status" value="1"/>
</dbReference>
<keyword evidence="7" id="KW-0597">Phosphoprotein</keyword>
<dbReference type="InterPro" id="IPR005467">
    <property type="entry name" value="His_kinase_dom"/>
</dbReference>
<comment type="catalytic activity">
    <reaction evidence="1">
        <text>ATP + protein L-histidine = ADP + protein N-phospho-L-histidine.</text>
        <dbReference type="EC" id="2.7.13.3"/>
    </reaction>
</comment>
<keyword evidence="8" id="KW-0592">Phosphate transport</keyword>
<dbReference type="CDD" id="cd00130">
    <property type="entry name" value="PAS"/>
    <property type="match status" value="1"/>
</dbReference>
<keyword evidence="13" id="KW-0067">ATP-binding</keyword>
<protein>
    <recommendedName>
        <fullName evidence="4">Phosphate regulon sensor protein PhoR</fullName>
        <ecNumber evidence="3">2.7.13.3</ecNumber>
    </recommendedName>
</protein>
<evidence type="ECO:0000256" key="18">
    <source>
        <dbReference type="SAM" id="Phobius"/>
    </source>
</evidence>
<evidence type="ECO:0000256" key="4">
    <source>
        <dbReference type="ARBA" id="ARBA00019665"/>
    </source>
</evidence>
<dbReference type="InterPro" id="IPR036097">
    <property type="entry name" value="HisK_dim/P_sf"/>
</dbReference>
<dbReference type="SMART" id="SM00091">
    <property type="entry name" value="PAS"/>
    <property type="match status" value="1"/>
</dbReference>
<dbReference type="AlphaFoldDB" id="A0A1J5SB81"/>
<dbReference type="SMART" id="SM00387">
    <property type="entry name" value="HATPase_c"/>
    <property type="match status" value="1"/>
</dbReference>
<dbReference type="SMART" id="SM00388">
    <property type="entry name" value="HisKA"/>
    <property type="match status" value="1"/>
</dbReference>
<dbReference type="GO" id="GO:0005524">
    <property type="term" value="F:ATP binding"/>
    <property type="evidence" value="ECO:0007669"/>
    <property type="project" value="UniProtKB-KW"/>
</dbReference>
<dbReference type="SUPFAM" id="SSF55785">
    <property type="entry name" value="PYP-like sensor domain (PAS domain)"/>
    <property type="match status" value="1"/>
</dbReference>
<dbReference type="InterPro" id="IPR050351">
    <property type="entry name" value="BphY/WalK/GraS-like"/>
</dbReference>
<dbReference type="Pfam" id="PF11808">
    <property type="entry name" value="PhoR"/>
    <property type="match status" value="1"/>
</dbReference>
<evidence type="ECO:0000259" key="19">
    <source>
        <dbReference type="PROSITE" id="PS50109"/>
    </source>
</evidence>
<dbReference type="FunFam" id="1.10.287.130:FF:000001">
    <property type="entry name" value="Two-component sensor histidine kinase"/>
    <property type="match status" value="1"/>
</dbReference>
<organism evidence="20">
    <name type="scientific">mine drainage metagenome</name>
    <dbReference type="NCBI Taxonomy" id="410659"/>
    <lineage>
        <taxon>unclassified sequences</taxon>
        <taxon>metagenomes</taxon>
        <taxon>ecological metagenomes</taxon>
    </lineage>
</organism>
<keyword evidence="5" id="KW-0813">Transport</keyword>
<dbReference type="InterPro" id="IPR004358">
    <property type="entry name" value="Sig_transdc_His_kin-like_C"/>
</dbReference>
<evidence type="ECO:0000256" key="14">
    <source>
        <dbReference type="ARBA" id="ARBA00022989"/>
    </source>
</evidence>
<dbReference type="EMBL" id="MLJW01000084">
    <property type="protein sequence ID" value="OIR01453.1"/>
    <property type="molecule type" value="Genomic_DNA"/>
</dbReference>
<keyword evidence="16 18" id="KW-0472">Membrane</keyword>
<dbReference type="FunFam" id="3.30.565.10:FF:000006">
    <property type="entry name" value="Sensor histidine kinase WalK"/>
    <property type="match status" value="1"/>
</dbReference>
<evidence type="ECO:0000256" key="13">
    <source>
        <dbReference type="ARBA" id="ARBA00022840"/>
    </source>
</evidence>